<sequence length="220" mass="24541">MTDPSGRWRITHRTTPATIADTIDRSRRLDAISQAIDADLDLSGKAVEARDYGRADYHDRVRGLLTGMVTHVPATDAERRQALDALTASADEARQWQGADRATLYMHWDQTRKDLDHDIADVAGVELLLGMVETRDYLIADLDNQVCQLKQQLRERDRRIGDLNDQLAHLEQDRAVPADQIDHTPAPDHRKPDAGSATPPTLPVPVITRPVLPQIGGLDR</sequence>
<dbReference type="STRING" id="455432.AWN90_32020"/>
<accession>A0A164MEQ9</accession>
<dbReference type="AlphaFoldDB" id="A0A164MEQ9"/>
<evidence type="ECO:0000256" key="1">
    <source>
        <dbReference type="SAM" id="MobiDB-lite"/>
    </source>
</evidence>
<organism evidence="2 3">
    <name type="scientific">Nocardia terpenica</name>
    <dbReference type="NCBI Taxonomy" id="455432"/>
    <lineage>
        <taxon>Bacteria</taxon>
        <taxon>Bacillati</taxon>
        <taxon>Actinomycetota</taxon>
        <taxon>Actinomycetes</taxon>
        <taxon>Mycobacteriales</taxon>
        <taxon>Nocardiaceae</taxon>
        <taxon>Nocardia</taxon>
    </lineage>
</organism>
<reference evidence="2 3" key="1">
    <citation type="submission" date="2016-04" db="EMBL/GenBank/DDBJ databases">
        <authorList>
            <person name="Evans L.H."/>
            <person name="Alamgir A."/>
            <person name="Owens N."/>
            <person name="Weber N.D."/>
            <person name="Virtaneva K."/>
            <person name="Barbian K."/>
            <person name="Babar A."/>
            <person name="Rosenke K."/>
        </authorList>
    </citation>
    <scope>NUCLEOTIDE SEQUENCE [LARGE SCALE GENOMIC DNA]</scope>
    <source>
        <strain evidence="2 3">IFM 0406</strain>
    </source>
</reference>
<name>A0A164MEQ9_9NOCA</name>
<dbReference type="OrthoDB" id="9991928at2"/>
<gene>
    <name evidence="2" type="ORF">AWN90_32020</name>
</gene>
<proteinExistence type="predicted"/>
<evidence type="ECO:0000313" key="3">
    <source>
        <dbReference type="Proteomes" id="UP000076512"/>
    </source>
</evidence>
<protein>
    <submittedName>
        <fullName evidence="2">Uncharacterized protein</fullName>
    </submittedName>
</protein>
<dbReference type="EMBL" id="LWGR01000007">
    <property type="protein sequence ID" value="KZM73291.1"/>
    <property type="molecule type" value="Genomic_DNA"/>
</dbReference>
<keyword evidence="3" id="KW-1185">Reference proteome</keyword>
<dbReference type="RefSeq" id="WP_067590367.1">
    <property type="nucleotide sequence ID" value="NZ_JABMCZ010000001.1"/>
</dbReference>
<comment type="caution">
    <text evidence="2">The sequence shown here is derived from an EMBL/GenBank/DDBJ whole genome shotgun (WGS) entry which is preliminary data.</text>
</comment>
<feature type="region of interest" description="Disordered" evidence="1">
    <location>
        <begin position="171"/>
        <end position="220"/>
    </location>
</feature>
<evidence type="ECO:0000313" key="2">
    <source>
        <dbReference type="EMBL" id="KZM73291.1"/>
    </source>
</evidence>
<dbReference type="Proteomes" id="UP000076512">
    <property type="component" value="Unassembled WGS sequence"/>
</dbReference>
<feature type="compositionally biased region" description="Basic and acidic residues" evidence="1">
    <location>
        <begin position="171"/>
        <end position="193"/>
    </location>
</feature>